<dbReference type="EMBL" id="FOGG01000002">
    <property type="protein sequence ID" value="SEQ93463.1"/>
    <property type="molecule type" value="Genomic_DNA"/>
</dbReference>
<evidence type="ECO:0000256" key="1">
    <source>
        <dbReference type="SAM" id="Phobius"/>
    </source>
</evidence>
<gene>
    <name evidence="2" type="ORF">SAMN04488023_102194</name>
</gene>
<dbReference type="GO" id="GO:0140359">
    <property type="term" value="F:ABC-type transporter activity"/>
    <property type="evidence" value="ECO:0007669"/>
    <property type="project" value="InterPro"/>
</dbReference>
<feature type="transmembrane region" description="Helical" evidence="1">
    <location>
        <begin position="214"/>
        <end position="241"/>
    </location>
</feature>
<feature type="transmembrane region" description="Helical" evidence="1">
    <location>
        <begin position="180"/>
        <end position="202"/>
    </location>
</feature>
<feature type="transmembrane region" description="Helical" evidence="1">
    <location>
        <begin position="130"/>
        <end position="149"/>
    </location>
</feature>
<dbReference type="Pfam" id="PF12040">
    <property type="entry name" value="DUF3526"/>
    <property type="match status" value="1"/>
</dbReference>
<dbReference type="Proteomes" id="UP000199572">
    <property type="component" value="Unassembled WGS sequence"/>
</dbReference>
<dbReference type="Pfam" id="PF12679">
    <property type="entry name" value="ABC2_membrane_2"/>
    <property type="match status" value="1"/>
</dbReference>
<keyword evidence="3" id="KW-1185">Reference proteome</keyword>
<evidence type="ECO:0000313" key="3">
    <source>
        <dbReference type="Proteomes" id="UP000199572"/>
    </source>
</evidence>
<dbReference type="PANTHER" id="PTHR43471:SF1">
    <property type="entry name" value="ABC TRANSPORTER PERMEASE PROTEIN NOSY-RELATED"/>
    <property type="match status" value="1"/>
</dbReference>
<keyword evidence="1" id="KW-0812">Transmembrane</keyword>
<sequence length="482" mass="54780">MKSGIIFTITKHTYKTAFANRATFALTLLLGLALCLATYIGWQNFKEQNNQRLHYKQLVRKQWLAKPDKHPHRMAHYGYLAFREKHELSFFDFGIESFAGVSIFLEAHKQNTVNFSEAGFSNGMLRFGEISIAMVLQLLVPLLIIFLGYDCISAERESGTLKILLCQNVSWKKLLWGKTWGIIGVALTIFIPLILLTILLWAQLSDWKIGSDATLRLITLIISYAIYFFIVSAITVLVSAFQRSSKIALTALLSGWIFFTILIPRISQAIGTKIYLSPSKIEFADAISNDVKKQGDSHDPNDLHYAAIKDSLLRKYAVDDVKKLPFNYGGYIMAEGEKITSQIYSSHQQALNKTFEQQNSVMGMAGLFNPYLALKQISMALTASDFNTYINFQKQAENYRYGLAQKMNKLQIDKISNIAPGEHEKPLSINRANWAEQPDFNYQFDTLGEVIPKELLSLLSVFIWLMASILLLQYSSRWIKTI</sequence>
<keyword evidence="1" id="KW-1133">Transmembrane helix</keyword>
<feature type="transmembrane region" description="Helical" evidence="1">
    <location>
        <begin position="22"/>
        <end position="42"/>
    </location>
</feature>
<accession>A0A1H9K3F7</accession>
<dbReference type="STRING" id="390241.SAMN04488023_102194"/>
<name>A0A1H9K3F7_9SPHI</name>
<dbReference type="OrthoDB" id="184009at2"/>
<dbReference type="RefSeq" id="WP_090880924.1">
    <property type="nucleotide sequence ID" value="NZ_FOGG01000002.1"/>
</dbReference>
<evidence type="ECO:0000313" key="2">
    <source>
        <dbReference type="EMBL" id="SEQ93463.1"/>
    </source>
</evidence>
<dbReference type="AlphaFoldDB" id="A0A1H9K3F7"/>
<protein>
    <submittedName>
        <fullName evidence="2">ABC-2 type transport system permease protein</fullName>
    </submittedName>
</protein>
<dbReference type="GO" id="GO:0005886">
    <property type="term" value="C:plasma membrane"/>
    <property type="evidence" value="ECO:0007669"/>
    <property type="project" value="UniProtKB-SubCell"/>
</dbReference>
<feature type="transmembrane region" description="Helical" evidence="1">
    <location>
        <begin position="247"/>
        <end position="266"/>
    </location>
</feature>
<organism evidence="2 3">
    <name type="scientific">Pedobacter rhizosphaerae</name>
    <dbReference type="NCBI Taxonomy" id="390241"/>
    <lineage>
        <taxon>Bacteria</taxon>
        <taxon>Pseudomonadati</taxon>
        <taxon>Bacteroidota</taxon>
        <taxon>Sphingobacteriia</taxon>
        <taxon>Sphingobacteriales</taxon>
        <taxon>Sphingobacteriaceae</taxon>
        <taxon>Pedobacter</taxon>
    </lineage>
</organism>
<keyword evidence="1" id="KW-0472">Membrane</keyword>
<feature type="transmembrane region" description="Helical" evidence="1">
    <location>
        <begin position="455"/>
        <end position="474"/>
    </location>
</feature>
<proteinExistence type="predicted"/>
<dbReference type="InterPro" id="IPR021913">
    <property type="entry name" value="DUF3526"/>
</dbReference>
<reference evidence="3" key="1">
    <citation type="submission" date="2016-10" db="EMBL/GenBank/DDBJ databases">
        <authorList>
            <person name="Varghese N."/>
            <person name="Submissions S."/>
        </authorList>
    </citation>
    <scope>NUCLEOTIDE SEQUENCE [LARGE SCALE GENOMIC DNA]</scope>
    <source>
        <strain evidence="3">DSM 18610</strain>
    </source>
</reference>
<dbReference type="PANTHER" id="PTHR43471">
    <property type="entry name" value="ABC TRANSPORTER PERMEASE"/>
    <property type="match status" value="1"/>
</dbReference>